<dbReference type="InterPro" id="IPR007253">
    <property type="entry name" value="Cell_wall-bd_2"/>
</dbReference>
<evidence type="ECO:0000256" key="1">
    <source>
        <dbReference type="SAM" id="SignalP"/>
    </source>
</evidence>
<dbReference type="PANTHER" id="PTHR30032:SF8">
    <property type="entry name" value="GERMINATION-SPECIFIC N-ACETYLMURAMOYL-L-ALANINE AMIDASE"/>
    <property type="match status" value="1"/>
</dbReference>
<keyword evidence="3" id="KW-1185">Reference proteome</keyword>
<dbReference type="Pfam" id="PF04122">
    <property type="entry name" value="CW_binding_2"/>
    <property type="match status" value="3"/>
</dbReference>
<feature type="signal peptide" evidence="1">
    <location>
        <begin position="1"/>
        <end position="34"/>
    </location>
</feature>
<feature type="chain" id="PRO_5041333757" evidence="1">
    <location>
        <begin position="35"/>
        <end position="753"/>
    </location>
</feature>
<reference evidence="2" key="1">
    <citation type="submission" date="2022-08" db="EMBL/GenBank/DDBJ databases">
        <authorList>
            <person name="Deng Y."/>
            <person name="Han X.-F."/>
            <person name="Zhang Y.-Q."/>
        </authorList>
    </citation>
    <scope>NUCLEOTIDE SEQUENCE</scope>
    <source>
        <strain evidence="2">CPCC 203407</strain>
    </source>
</reference>
<comment type="caution">
    <text evidence="2">The sequence shown here is derived from an EMBL/GenBank/DDBJ whole genome shotgun (WGS) entry which is preliminary data.</text>
</comment>
<sequence>MHSSPSRGRAAAALATGLTAAVAFSALTALPASATTAPAETEPLAAVGIVKDAVFQWGVSNEVGNRAFAPGTFNLLGAGKIAKTSAADTIVQADWKATDGNVVIQKQQADGSYATSTWGGLTTDATGTPITSPTGGRYSANRVTIAAGTGTVDAENDSAEISWDGDFTVALYSGMTQFYVSDPVLEVANGSGSVTATVSGFGSDMNDPTLYVPLPDTVVTIADLQSVDVTESGFVVTPDYLGVEIDAPEGGTPQVRTGLVAGAFPQSFVDFQGLTGQSSYWYSSGGSTDVAKPALPLSATYSAPVATPVVSVSKTEGLNPDTDVVTVTGTGFSPNAPATSGTRPPLAGKFGGAYVAFGSFADVWKPSEGAPRASRTTADTKWILEAADVATVGGAAAGAVAIDADGSFQVDITVEKDFEGALADGNYGIYTYPGSGAVYAPFETYTPISFGAAVPTRIEGADRYDVAVKIAQKSHPTTSDVVYLANGSTFTDALSAAPAAAGDSAPLLLTTSDRLLPVVKAELERLKPKTVVVVGGPKSIQPAVFDQIDAIATDEAVRIDGADRYAVSQSVADYAFGGGATTAYVATGTNFPDALSASAAAGSNGYPVVLVYGKAGTADAATKALLTDLGVKKVKIAGGPASVSAGIATSLASVAPVTRLSGADRYQASIAINRDAFTAADDVFIATGLKFPDALAGAVLAASKDAPLYVVPAGCVPTGVIQDIGTFAPDRVTLLGGTASLSPAVQSLTACAF</sequence>
<dbReference type="InterPro" id="IPR051922">
    <property type="entry name" value="Bact_Sporulation_Assoc"/>
</dbReference>
<protein>
    <submittedName>
        <fullName evidence="2">Cell wall-binding repeat-containing protein</fullName>
    </submittedName>
</protein>
<dbReference type="Gene3D" id="2.60.40.230">
    <property type="entry name" value="Neocarzinostatin-like"/>
    <property type="match status" value="1"/>
</dbReference>
<evidence type="ECO:0000313" key="3">
    <source>
        <dbReference type="Proteomes" id="UP001165587"/>
    </source>
</evidence>
<dbReference type="Gene3D" id="3.40.50.12090">
    <property type="match status" value="2"/>
</dbReference>
<keyword evidence="1" id="KW-0732">Signal</keyword>
<accession>A0AA42BSK6</accession>
<organism evidence="2 3">
    <name type="scientific">Herbiconiux oxytropis</name>
    <dbReference type="NCBI Taxonomy" id="2970915"/>
    <lineage>
        <taxon>Bacteria</taxon>
        <taxon>Bacillati</taxon>
        <taxon>Actinomycetota</taxon>
        <taxon>Actinomycetes</taxon>
        <taxon>Micrococcales</taxon>
        <taxon>Microbacteriaceae</taxon>
        <taxon>Herbiconiux</taxon>
    </lineage>
</organism>
<dbReference type="Proteomes" id="UP001165587">
    <property type="component" value="Unassembled WGS sequence"/>
</dbReference>
<evidence type="ECO:0000313" key="2">
    <source>
        <dbReference type="EMBL" id="MCS5725390.1"/>
    </source>
</evidence>
<dbReference type="AlphaFoldDB" id="A0AA42BSK6"/>
<dbReference type="EMBL" id="JANLCK010000002">
    <property type="protein sequence ID" value="MCS5725390.1"/>
    <property type="molecule type" value="Genomic_DNA"/>
</dbReference>
<gene>
    <name evidence="2" type="ORF">N1028_05725</name>
</gene>
<dbReference type="RefSeq" id="WP_259525862.1">
    <property type="nucleotide sequence ID" value="NZ_JANLCK010000002.1"/>
</dbReference>
<proteinExistence type="predicted"/>
<name>A0AA42BSK6_9MICO</name>
<dbReference type="PANTHER" id="PTHR30032">
    <property type="entry name" value="N-ACETYLMURAMOYL-L-ALANINE AMIDASE-RELATED"/>
    <property type="match status" value="1"/>
</dbReference>